<sequence>MHKPRKEFFTAQRDFCRRHSLQQETGTRIYISSLQSEKRVLYGTKEFCRIHSLQQETGTRLTTHGSTYLIYNQTNEFSMVQRGFSQTLCCSRKLAHGFPPPGKCISNLQSEK</sequence>
<dbReference type="EMBL" id="BPLR01001102">
    <property type="protein sequence ID" value="GIZ00008.1"/>
    <property type="molecule type" value="Genomic_DNA"/>
</dbReference>
<organism evidence="1 2">
    <name type="scientific">Caerostris extrusa</name>
    <name type="common">Bark spider</name>
    <name type="synonym">Caerostris bankana</name>
    <dbReference type="NCBI Taxonomy" id="172846"/>
    <lineage>
        <taxon>Eukaryota</taxon>
        <taxon>Metazoa</taxon>
        <taxon>Ecdysozoa</taxon>
        <taxon>Arthropoda</taxon>
        <taxon>Chelicerata</taxon>
        <taxon>Arachnida</taxon>
        <taxon>Araneae</taxon>
        <taxon>Araneomorphae</taxon>
        <taxon>Entelegynae</taxon>
        <taxon>Araneoidea</taxon>
        <taxon>Araneidae</taxon>
        <taxon>Caerostris</taxon>
    </lineage>
</organism>
<reference evidence="1 2" key="1">
    <citation type="submission" date="2021-06" db="EMBL/GenBank/DDBJ databases">
        <title>Caerostris extrusa draft genome.</title>
        <authorList>
            <person name="Kono N."/>
            <person name="Arakawa K."/>
        </authorList>
    </citation>
    <scope>NUCLEOTIDE SEQUENCE [LARGE SCALE GENOMIC DNA]</scope>
</reference>
<proteinExistence type="predicted"/>
<protein>
    <submittedName>
        <fullName evidence="1">Uncharacterized protein</fullName>
    </submittedName>
</protein>
<evidence type="ECO:0000313" key="1">
    <source>
        <dbReference type="EMBL" id="GIZ00008.1"/>
    </source>
</evidence>
<gene>
    <name evidence="1" type="ORF">CEXT_478751</name>
</gene>
<accession>A0AAV4XYV7</accession>
<name>A0AAV4XYV7_CAEEX</name>
<evidence type="ECO:0000313" key="2">
    <source>
        <dbReference type="Proteomes" id="UP001054945"/>
    </source>
</evidence>
<comment type="caution">
    <text evidence="1">The sequence shown here is derived from an EMBL/GenBank/DDBJ whole genome shotgun (WGS) entry which is preliminary data.</text>
</comment>
<keyword evidence="2" id="KW-1185">Reference proteome</keyword>
<dbReference type="Proteomes" id="UP001054945">
    <property type="component" value="Unassembled WGS sequence"/>
</dbReference>
<dbReference type="AlphaFoldDB" id="A0AAV4XYV7"/>